<dbReference type="InterPro" id="IPR027417">
    <property type="entry name" value="P-loop_NTPase"/>
</dbReference>
<evidence type="ECO:0000256" key="1">
    <source>
        <dbReference type="ARBA" id="ARBA00004123"/>
    </source>
</evidence>
<dbReference type="EC" id="3.6.4.12" evidence="3"/>
<keyword evidence="6 8" id="KW-0238">DNA-binding</keyword>
<dbReference type="PROSITE" id="PS00847">
    <property type="entry name" value="MCM_1"/>
    <property type="match status" value="1"/>
</dbReference>
<comment type="similarity">
    <text evidence="2 8">Belongs to the MCM family.</text>
</comment>
<protein>
    <recommendedName>
        <fullName evidence="3">DNA helicase</fullName>
        <ecNumber evidence="3">3.6.4.12</ecNumber>
    </recommendedName>
</protein>
<keyword evidence="5 8" id="KW-0067">ATP-binding</keyword>
<dbReference type="GO" id="GO:0042555">
    <property type="term" value="C:MCM complex"/>
    <property type="evidence" value="ECO:0007669"/>
    <property type="project" value="TreeGrafter"/>
</dbReference>
<evidence type="ECO:0000256" key="6">
    <source>
        <dbReference type="ARBA" id="ARBA00023125"/>
    </source>
</evidence>
<dbReference type="InterPro" id="IPR001208">
    <property type="entry name" value="MCM_dom"/>
</dbReference>
<dbReference type="CDD" id="cd22247">
    <property type="entry name" value="MCM8_WHD"/>
    <property type="match status" value="1"/>
</dbReference>
<keyword evidence="7" id="KW-0539">Nucleus</keyword>
<comment type="subcellular location">
    <subcellularLocation>
        <location evidence="1">Nucleus</location>
    </subcellularLocation>
</comment>
<dbReference type="VEuPathDB" id="FungiDB:H257_12886"/>
<evidence type="ECO:0000259" key="9">
    <source>
        <dbReference type="PROSITE" id="PS50051"/>
    </source>
</evidence>
<dbReference type="InterPro" id="IPR017853">
    <property type="entry name" value="GH"/>
</dbReference>
<dbReference type="VEuPathDB" id="FungiDB:H257_02466"/>
<proteinExistence type="inferred from homology"/>
<evidence type="ECO:0000256" key="8">
    <source>
        <dbReference type="RuleBase" id="RU004070"/>
    </source>
</evidence>
<dbReference type="Gene3D" id="2.40.50.140">
    <property type="entry name" value="Nucleic acid-binding proteins"/>
    <property type="match status" value="1"/>
</dbReference>
<dbReference type="Proteomes" id="UP000265427">
    <property type="component" value="Unassembled WGS sequence"/>
</dbReference>
<dbReference type="GO" id="GO:0006260">
    <property type="term" value="P:DNA replication"/>
    <property type="evidence" value="ECO:0007669"/>
    <property type="project" value="InterPro"/>
</dbReference>
<dbReference type="InterPro" id="IPR012340">
    <property type="entry name" value="NA-bd_OB-fold"/>
</dbReference>
<dbReference type="Pfam" id="PF25051">
    <property type="entry name" value="WHD_MCM8"/>
    <property type="match status" value="1"/>
</dbReference>
<dbReference type="PANTHER" id="PTHR11630:SF47">
    <property type="entry name" value="DNA HELICASE MCM8"/>
    <property type="match status" value="1"/>
</dbReference>
<dbReference type="SUPFAM" id="SSF51445">
    <property type="entry name" value="(Trans)glycosidases"/>
    <property type="match status" value="1"/>
</dbReference>
<dbReference type="Gene3D" id="3.40.50.300">
    <property type="entry name" value="P-loop containing nucleotide triphosphate hydrolases"/>
    <property type="match status" value="2"/>
</dbReference>
<dbReference type="InterPro" id="IPR041562">
    <property type="entry name" value="MCM_lid"/>
</dbReference>
<evidence type="ECO:0000256" key="3">
    <source>
        <dbReference type="ARBA" id="ARBA00012551"/>
    </source>
</evidence>
<dbReference type="PRINTS" id="PR01657">
    <property type="entry name" value="MCMFAMILY"/>
</dbReference>
<dbReference type="GO" id="GO:0003697">
    <property type="term" value="F:single-stranded DNA binding"/>
    <property type="evidence" value="ECO:0007669"/>
    <property type="project" value="TreeGrafter"/>
</dbReference>
<evidence type="ECO:0000313" key="10">
    <source>
        <dbReference type="EMBL" id="RHY14353.1"/>
    </source>
</evidence>
<gene>
    <name evidence="10" type="ORF">DYB36_007119</name>
</gene>
<evidence type="ECO:0000256" key="2">
    <source>
        <dbReference type="ARBA" id="ARBA00008010"/>
    </source>
</evidence>
<keyword evidence="4 8" id="KW-0547">Nucleotide-binding</keyword>
<reference evidence="10 11" key="1">
    <citation type="submission" date="2018-08" db="EMBL/GenBank/DDBJ databases">
        <title>Aphanomyces genome sequencing and annotation.</title>
        <authorList>
            <person name="Minardi D."/>
            <person name="Oidtmann B."/>
            <person name="Van Der Giezen M."/>
            <person name="Studholme D.J."/>
        </authorList>
    </citation>
    <scope>NUCLEOTIDE SEQUENCE [LARGE SCALE GENOMIC DNA]</scope>
    <source>
        <strain evidence="10 11">Kv</strain>
    </source>
</reference>
<dbReference type="InterPro" id="IPR018525">
    <property type="entry name" value="MCM_CS"/>
</dbReference>
<accession>A0A397B6Q8</accession>
<dbReference type="GO" id="GO:0017116">
    <property type="term" value="F:single-stranded DNA helicase activity"/>
    <property type="evidence" value="ECO:0007669"/>
    <property type="project" value="TreeGrafter"/>
</dbReference>
<dbReference type="Pfam" id="PF17855">
    <property type="entry name" value="MCM_lid"/>
    <property type="match status" value="1"/>
</dbReference>
<name>A0A397B6Q8_APHAT</name>
<dbReference type="GO" id="GO:0005634">
    <property type="term" value="C:nucleus"/>
    <property type="evidence" value="ECO:0007669"/>
    <property type="project" value="UniProtKB-SubCell"/>
</dbReference>
<dbReference type="PROSITE" id="PS50051">
    <property type="entry name" value="MCM_2"/>
    <property type="match status" value="1"/>
</dbReference>
<evidence type="ECO:0000256" key="7">
    <source>
        <dbReference type="ARBA" id="ARBA00023242"/>
    </source>
</evidence>
<dbReference type="Pfam" id="PF00493">
    <property type="entry name" value="MCM"/>
    <property type="match status" value="1"/>
</dbReference>
<dbReference type="AlphaFoldDB" id="A0A397B6Q8"/>
<evidence type="ECO:0000256" key="4">
    <source>
        <dbReference type="ARBA" id="ARBA00022741"/>
    </source>
</evidence>
<evidence type="ECO:0000256" key="5">
    <source>
        <dbReference type="ARBA" id="ARBA00022840"/>
    </source>
</evidence>
<dbReference type="InterPro" id="IPR031327">
    <property type="entry name" value="MCM"/>
</dbReference>
<dbReference type="EMBL" id="QUSZ01004426">
    <property type="protein sequence ID" value="RHY14353.1"/>
    <property type="molecule type" value="Genomic_DNA"/>
</dbReference>
<dbReference type="GO" id="GO:0006310">
    <property type="term" value="P:DNA recombination"/>
    <property type="evidence" value="ECO:0007669"/>
    <property type="project" value="UniProtKB-ARBA"/>
</dbReference>
<sequence length="735" mass="79262">MKIKKRHIEIAVGLVLLAGAIVGVLFGAGVFQDSAEVAAQKAFAAAAKAVAPRDAARCPIIPPGKRLIEQFASQRRGCASVTEGVTHVVLTYADLATLSFQLKDVDVLTCVSDLHKRCIYVLGGIGGDKAFDTSSVAADAVSLVNKFKLDGISVHDLSSQTSTLPYMTALSTALKASVASTTLSYDVFYSELDKTLLNCGTRCFADGVQDVVDWITVLAYSVSSDPVLASDVYADAISGVFDPWKAKLQGKLNIGVCIDCGYGPGPTIDDISIWANYSQSVGGMSVYGTDRMYAIQAILRPMPLPLRSSNISSSCGSNDGAPRVVLFWGSEVGGCESIPRGVTHVIMSFSLVQDGNVTLSLQGNDATLRRCVEVELTEDLVDSCVPGSIITICGPVKAVNSEVHSGRFGKQAQASSLYVLYIVANSVVNHNHAEMLRAVSMITPRGVYVGGNTATTTGLTVTMVKDSSGDYALEAGALVLADQGVCCIDEFDKMACDYQALLEAMEQQSISIAKAGIVCNLNARTSVIAAANPSGGHYNRSRSVSENLKMKAALDDPISLYHIRRYIAYARKYIHPQLSQEARQYLQDKYLQMRSDAETAAGDGIPITMRQLESLIRLAQARAKIELQDVVTVQHAYDVVEIMQECLLDTYTTEEGHLDFGRSGGMSLAKKVKAYVARLRKSVAQRNSQLFSMDELLQVANSMALDVDDFRDFVEILRNECFVLKQGVNVYKVQI</sequence>
<dbReference type="PANTHER" id="PTHR11630">
    <property type="entry name" value="DNA REPLICATION LICENSING FACTOR MCM FAMILY MEMBER"/>
    <property type="match status" value="1"/>
</dbReference>
<comment type="caution">
    <text evidence="10">The sequence shown here is derived from an EMBL/GenBank/DDBJ whole genome shotgun (WGS) entry which is preliminary data.</text>
</comment>
<evidence type="ECO:0000313" key="11">
    <source>
        <dbReference type="Proteomes" id="UP000265427"/>
    </source>
</evidence>
<dbReference type="GO" id="GO:0005524">
    <property type="term" value="F:ATP binding"/>
    <property type="evidence" value="ECO:0007669"/>
    <property type="project" value="UniProtKB-KW"/>
</dbReference>
<dbReference type="InterPro" id="IPR056875">
    <property type="entry name" value="MCM8/REC_WHD"/>
</dbReference>
<dbReference type="SMART" id="SM00350">
    <property type="entry name" value="MCM"/>
    <property type="match status" value="1"/>
</dbReference>
<dbReference type="SUPFAM" id="SSF52540">
    <property type="entry name" value="P-loop containing nucleoside triphosphate hydrolases"/>
    <property type="match status" value="1"/>
</dbReference>
<dbReference type="Gene3D" id="3.20.20.80">
    <property type="entry name" value="Glycosidases"/>
    <property type="match status" value="1"/>
</dbReference>
<feature type="domain" description="MCM C-terminal AAA(+) ATPase" evidence="9">
    <location>
        <begin position="433"/>
        <end position="563"/>
    </location>
</feature>
<organism evidence="10 11">
    <name type="scientific">Aphanomyces astaci</name>
    <name type="common">Crayfish plague agent</name>
    <dbReference type="NCBI Taxonomy" id="112090"/>
    <lineage>
        <taxon>Eukaryota</taxon>
        <taxon>Sar</taxon>
        <taxon>Stramenopiles</taxon>
        <taxon>Oomycota</taxon>
        <taxon>Saprolegniomycetes</taxon>
        <taxon>Saprolegniales</taxon>
        <taxon>Verrucalvaceae</taxon>
        <taxon>Aphanomyces</taxon>
    </lineage>
</organism>